<evidence type="ECO:0000256" key="3">
    <source>
        <dbReference type="SAM" id="MobiDB-lite"/>
    </source>
</evidence>
<reference evidence="5" key="1">
    <citation type="submission" date="2021-02" db="EMBL/GenBank/DDBJ databases">
        <authorList>
            <person name="Nowell W R."/>
        </authorList>
    </citation>
    <scope>NUCLEOTIDE SEQUENCE</scope>
</reference>
<dbReference type="GO" id="GO:0003676">
    <property type="term" value="F:nucleic acid binding"/>
    <property type="evidence" value="ECO:0007669"/>
    <property type="project" value="InterPro"/>
</dbReference>
<feature type="compositionally biased region" description="Basic and acidic residues" evidence="3">
    <location>
        <begin position="242"/>
        <end position="252"/>
    </location>
</feature>
<name>A0A814ZRQ0_9BILA</name>
<dbReference type="PANTHER" id="PTHR12801:SF159">
    <property type="entry name" value="C3H1-TYPE DOMAIN-CONTAINING PROTEIN"/>
    <property type="match status" value="1"/>
</dbReference>
<dbReference type="GO" id="GO:0004527">
    <property type="term" value="F:exonuclease activity"/>
    <property type="evidence" value="ECO:0007669"/>
    <property type="project" value="InterPro"/>
</dbReference>
<feature type="compositionally biased region" description="Polar residues" evidence="3">
    <location>
        <begin position="223"/>
        <end position="236"/>
    </location>
</feature>
<dbReference type="InterPro" id="IPR047021">
    <property type="entry name" value="REXO1/3/4-like"/>
</dbReference>
<evidence type="ECO:0000259" key="4">
    <source>
        <dbReference type="SMART" id="SM00479"/>
    </source>
</evidence>
<dbReference type="AlphaFoldDB" id="A0A814ZRQ0"/>
<protein>
    <recommendedName>
        <fullName evidence="4">Exonuclease domain-containing protein</fullName>
    </recommendedName>
</protein>
<sequence>MQTFKTASNHDEVLVSIDVESVAIGFTHATDDRYPVTVSVVNDECQVVYEGMIKPNVTVVSYLTLLTGLKQGDLDRGEALEEVLQKVHALLSPNVVLVGQSPKSDVKWLQLKQGVHYKRVIDLSEMFKIYNPKYRTTNYFSLAHEADVLLGIDLNSSTGHNATQDAKTSMQLYQKYKNNENDLKLARLHLLANRPRPTPAKVYNYRASEFNHYITLQGCSVPGSGTENRGSGTETTVPVLELEPKRKEPRFR</sequence>
<dbReference type="SMART" id="SM00479">
    <property type="entry name" value="EXOIII"/>
    <property type="match status" value="1"/>
</dbReference>
<organism evidence="5 7">
    <name type="scientific">Didymodactylos carnosus</name>
    <dbReference type="NCBI Taxonomy" id="1234261"/>
    <lineage>
        <taxon>Eukaryota</taxon>
        <taxon>Metazoa</taxon>
        <taxon>Spiralia</taxon>
        <taxon>Gnathifera</taxon>
        <taxon>Rotifera</taxon>
        <taxon>Eurotatoria</taxon>
        <taxon>Bdelloidea</taxon>
        <taxon>Philodinida</taxon>
        <taxon>Philodinidae</taxon>
        <taxon>Didymodactylos</taxon>
    </lineage>
</organism>
<evidence type="ECO:0000256" key="2">
    <source>
        <dbReference type="ARBA" id="ARBA00022801"/>
    </source>
</evidence>
<dbReference type="Gene3D" id="3.30.420.10">
    <property type="entry name" value="Ribonuclease H-like superfamily/Ribonuclease H"/>
    <property type="match status" value="1"/>
</dbReference>
<dbReference type="EMBL" id="CAJOBC010012959">
    <property type="protein sequence ID" value="CAF4014042.1"/>
    <property type="molecule type" value="Genomic_DNA"/>
</dbReference>
<dbReference type="PANTHER" id="PTHR12801">
    <property type="entry name" value="RNA EXONUCLEASE REXO1 / RECO3 FAMILY MEMBER-RELATED"/>
    <property type="match status" value="1"/>
</dbReference>
<feature type="region of interest" description="Disordered" evidence="3">
    <location>
        <begin position="223"/>
        <end position="252"/>
    </location>
</feature>
<dbReference type="OrthoDB" id="8191639at2759"/>
<feature type="non-terminal residue" evidence="5">
    <location>
        <position position="1"/>
    </location>
</feature>
<dbReference type="InterPro" id="IPR013520">
    <property type="entry name" value="Ribonucl_H"/>
</dbReference>
<evidence type="ECO:0000313" key="5">
    <source>
        <dbReference type="EMBL" id="CAF1247275.1"/>
    </source>
</evidence>
<dbReference type="GO" id="GO:0005634">
    <property type="term" value="C:nucleus"/>
    <property type="evidence" value="ECO:0007669"/>
    <property type="project" value="TreeGrafter"/>
</dbReference>
<dbReference type="Proteomes" id="UP000663829">
    <property type="component" value="Unassembled WGS sequence"/>
</dbReference>
<keyword evidence="7" id="KW-1185">Reference proteome</keyword>
<evidence type="ECO:0000313" key="7">
    <source>
        <dbReference type="Proteomes" id="UP000663829"/>
    </source>
</evidence>
<evidence type="ECO:0000313" key="6">
    <source>
        <dbReference type="EMBL" id="CAF4014042.1"/>
    </source>
</evidence>
<dbReference type="EMBL" id="CAJNOQ010010266">
    <property type="protein sequence ID" value="CAF1247275.1"/>
    <property type="molecule type" value="Genomic_DNA"/>
</dbReference>
<evidence type="ECO:0000256" key="1">
    <source>
        <dbReference type="ARBA" id="ARBA00022722"/>
    </source>
</evidence>
<dbReference type="InterPro" id="IPR036397">
    <property type="entry name" value="RNaseH_sf"/>
</dbReference>
<dbReference type="Pfam" id="PF00929">
    <property type="entry name" value="RNase_T"/>
    <property type="match status" value="1"/>
</dbReference>
<dbReference type="InterPro" id="IPR012337">
    <property type="entry name" value="RNaseH-like_sf"/>
</dbReference>
<dbReference type="SUPFAM" id="SSF53098">
    <property type="entry name" value="Ribonuclease H-like"/>
    <property type="match status" value="1"/>
</dbReference>
<dbReference type="Proteomes" id="UP000681722">
    <property type="component" value="Unassembled WGS sequence"/>
</dbReference>
<accession>A0A814ZRQ0</accession>
<comment type="caution">
    <text evidence="5">The sequence shown here is derived from an EMBL/GenBank/DDBJ whole genome shotgun (WGS) entry which is preliminary data.</text>
</comment>
<keyword evidence="1" id="KW-0540">Nuclease</keyword>
<feature type="domain" description="Exonuclease" evidence="4">
    <location>
        <begin position="13"/>
        <end position="182"/>
    </location>
</feature>
<gene>
    <name evidence="5" type="ORF">GPM918_LOCUS25952</name>
    <name evidence="6" type="ORF">SRO942_LOCUS26017</name>
</gene>
<keyword evidence="2" id="KW-0378">Hydrolase</keyword>
<proteinExistence type="predicted"/>